<reference evidence="1" key="1">
    <citation type="submission" date="2014-11" db="EMBL/GenBank/DDBJ databases">
        <authorList>
            <person name="Amaro Gonzalez C."/>
        </authorList>
    </citation>
    <scope>NUCLEOTIDE SEQUENCE</scope>
</reference>
<reference evidence="1" key="2">
    <citation type="journal article" date="2015" name="Fish Shellfish Immunol.">
        <title>Early steps in the European eel (Anguilla anguilla)-Vibrio vulnificus interaction in the gills: Role of the RtxA13 toxin.</title>
        <authorList>
            <person name="Callol A."/>
            <person name="Pajuelo D."/>
            <person name="Ebbesson L."/>
            <person name="Teles M."/>
            <person name="MacKenzie S."/>
            <person name="Amaro C."/>
        </authorList>
    </citation>
    <scope>NUCLEOTIDE SEQUENCE</scope>
</reference>
<name>A0A0E9U515_ANGAN</name>
<dbReference type="EMBL" id="GBXM01047568">
    <property type="protein sequence ID" value="JAH61009.1"/>
    <property type="molecule type" value="Transcribed_RNA"/>
</dbReference>
<evidence type="ECO:0000313" key="1">
    <source>
        <dbReference type="EMBL" id="JAH61009.1"/>
    </source>
</evidence>
<proteinExistence type="predicted"/>
<accession>A0A0E9U515</accession>
<protein>
    <submittedName>
        <fullName evidence="1">Uncharacterized protein</fullName>
    </submittedName>
</protein>
<organism evidence="1">
    <name type="scientific">Anguilla anguilla</name>
    <name type="common">European freshwater eel</name>
    <name type="synonym">Muraena anguilla</name>
    <dbReference type="NCBI Taxonomy" id="7936"/>
    <lineage>
        <taxon>Eukaryota</taxon>
        <taxon>Metazoa</taxon>
        <taxon>Chordata</taxon>
        <taxon>Craniata</taxon>
        <taxon>Vertebrata</taxon>
        <taxon>Euteleostomi</taxon>
        <taxon>Actinopterygii</taxon>
        <taxon>Neopterygii</taxon>
        <taxon>Teleostei</taxon>
        <taxon>Anguilliformes</taxon>
        <taxon>Anguillidae</taxon>
        <taxon>Anguilla</taxon>
    </lineage>
</organism>
<dbReference type="AlphaFoldDB" id="A0A0E9U515"/>
<sequence>MSLSTSHYPKIQIASCDWASGRSMKTIRYQEHDAIQSPISIAA</sequence>